<dbReference type="GO" id="GO:0046872">
    <property type="term" value="F:metal ion binding"/>
    <property type="evidence" value="ECO:0007669"/>
    <property type="project" value="UniProtKB-KW"/>
</dbReference>
<dbReference type="GO" id="GO:0042806">
    <property type="term" value="F:fucose binding"/>
    <property type="evidence" value="ECO:0007669"/>
    <property type="project" value="UniProtKB-ARBA"/>
</dbReference>
<dbReference type="EMBL" id="ABYK01000043">
    <property type="protein sequence ID" value="EDZ92861.1"/>
    <property type="molecule type" value="Genomic_DNA"/>
</dbReference>
<keyword evidence="8" id="KW-0802">TPR repeat</keyword>
<dbReference type="Gene3D" id="1.25.40.10">
    <property type="entry name" value="Tetratricopeptide repeat domain"/>
    <property type="match status" value="1"/>
</dbReference>
<dbReference type="InterPro" id="IPR000421">
    <property type="entry name" value="FA58C"/>
</dbReference>
<sequence length="1345" mass="153247">MVGDFDRGNQLLQSGKLEEAVDAFQKAIAHYPHFHWSHYKLGEALEQLGRLEEAKAAFQKALEINPNSPPIQFRLTSVMKAAARDREKPGTLMESNHHKPNLEPDKKSAGLNLAYHSIEDLEQKFAQQNGIDLSLMRGRYELLRFVEIDQLNVDNLVGDITALKVITYGRFGNNVIQLSHAYHIAKTIGASRIYLSNWWYIKQGESKTPSGITIMNTSEPDFSSEKLVLEGTFYYYPDHLTLNPLSTTRPRLYLNNMMASIYLNMMDLMEFVNLKLSGEPLGDKDLVIHIRSGDIFRPHNPHPVYGQPPLSFYQKIITLQPWNSISLVFENKSNPIIEPLIDFAKAYCLQVRVISGSLREDIEYLLKAKTLVVSMGTFAPAVTTISMNIKTVYYFENSFNTWGNPNILCVRVIDKKGTYKFEILNRNWQNTNEQRQLMLSYPLSSLDFDIDKSNISKVIPIVNIDKNNHLRSPQMSANSVSNMLSTILIMKPKPSPVPLIRIGGERDGAYLIPNDLDEIKACFSPGVANRKNFEDELTDTYGIQCHMCDKSSDIDKFQTPLKEGMQTFKKKWLDVNGETDSISLDAWVEELAPDQKDDLMLQMDIEGAEYRNILQTSEQVLKRFRIILVEVHGLGVAGNPEQFEVSLGPFLRKLDQYFICVHAHPNNCCGDFMIPGTQINLPNVYELTFLRRDRFNEKNLSSCHEPMMPHPLDIKRNVNTKMPIFLSEESPTQVPRNHASTIKLLEDKLNYYMYMSSLANKEPNPNKDSVLLRLYQLTQSITKSLLLEEDINIDSKDITDVAEGKNYYLSSSYGNYPKQGLVERKKPFFFHTGFGSNQYITIDLDKEHILTSLAIANRVDVCKERARCLFYTVHNSLKPDLSFGLPLNINESFWKGDDLECNTILKKAKGRYITIFSPEDTALHFSAIKVFGICNDDTDSCANLAFNKPTAQSSIYDHQKYDPHGACNGNKTGGFGFHTALENQPWWQIDLQKNYQLSEIKIFNRMNFKERASTLNILLSQDALNWKLCYSNHQENPFGGIDGKPLKVNMQHQVARFVRLQLRENEYFHLDEVEIYGDPLPSSESLKLDSNQDEPTLSANFYRHACLPPSPPPKQIPTELKVDFTLGDRIPVIYSYYNNTRTSPVHISMQDYDNAFYQLENGSFKYYGRTLHDLLNALNKYSVLNKSVLIFGLAGINCDAISLWKGAGNVYVIDYNLPVSEHPQVQVLSYQDYISSNIQADVGISISSFEHDGLGRYGDPINPNGDLEAMKLAKKLIKKDGLLFFSVPIGQDCVVWNAHRIYGKIRLPMMLDGWEILDSFGFSESLMINQDLGRCQQPVLVLKNL</sequence>
<feature type="region of interest" description="Disordered" evidence="9">
    <location>
        <begin position="86"/>
        <end position="105"/>
    </location>
</feature>
<organism evidence="11 12">
    <name type="scientific">Limnospira maxima CS-328</name>
    <dbReference type="NCBI Taxonomy" id="513049"/>
    <lineage>
        <taxon>Bacteria</taxon>
        <taxon>Bacillati</taxon>
        <taxon>Cyanobacteriota</taxon>
        <taxon>Cyanophyceae</taxon>
        <taxon>Oscillatoriophycideae</taxon>
        <taxon>Oscillatoriales</taxon>
        <taxon>Sirenicapillariaceae</taxon>
        <taxon>Limnospira</taxon>
    </lineage>
</organism>
<dbReference type="Proteomes" id="UP000004061">
    <property type="component" value="Unassembled WGS sequence"/>
</dbReference>
<dbReference type="Gene3D" id="2.60.120.260">
    <property type="entry name" value="Galactose-binding domain-like"/>
    <property type="match status" value="2"/>
</dbReference>
<dbReference type="PANTHER" id="PTHR45713:SF6">
    <property type="entry name" value="F5_8 TYPE C DOMAIN-CONTAINING PROTEIN"/>
    <property type="match status" value="1"/>
</dbReference>
<dbReference type="InterPro" id="IPR011990">
    <property type="entry name" value="TPR-like_helical_dom_sf"/>
</dbReference>
<dbReference type="InterPro" id="IPR008979">
    <property type="entry name" value="Galactose-bd-like_sf"/>
</dbReference>
<keyword evidence="5" id="KW-0430">Lectin</keyword>
<evidence type="ECO:0000256" key="1">
    <source>
        <dbReference type="ARBA" id="ARBA00002219"/>
    </source>
</evidence>
<dbReference type="PANTHER" id="PTHR45713">
    <property type="entry name" value="FTP DOMAIN-CONTAINING PROTEIN"/>
    <property type="match status" value="1"/>
</dbReference>
<dbReference type="SUPFAM" id="SSF49785">
    <property type="entry name" value="Galactose-binding domain-like"/>
    <property type="match status" value="2"/>
</dbReference>
<feature type="domain" description="F5/8 type C" evidence="10">
    <location>
        <begin position="934"/>
        <end position="1078"/>
    </location>
</feature>
<dbReference type="SMART" id="SM00607">
    <property type="entry name" value="FTP"/>
    <property type="match status" value="1"/>
</dbReference>
<dbReference type="InterPro" id="IPR006585">
    <property type="entry name" value="FTP1"/>
</dbReference>
<keyword evidence="12" id="KW-1185">Reference proteome</keyword>
<reference evidence="11 12" key="1">
    <citation type="journal article" date="2011" name="Appl. Environ. Microbiol.">
        <title>Contribution of a Sodium Ion Gradient to Energy Conservation during Fermentation in the Cyanobacterium Arthrospira (Spirulina) maxima CS-328.</title>
        <authorList>
            <person name="Carrieri D."/>
            <person name="Ananyev G."/>
            <person name="Lenz O."/>
            <person name="Bryant D.A."/>
            <person name="Dismukes G.C."/>
        </authorList>
    </citation>
    <scope>NUCLEOTIDE SEQUENCE [LARGE SCALE GENOMIC DNA]</scope>
    <source>
        <strain evidence="11 12">CS-328</strain>
    </source>
</reference>
<dbReference type="InterPro" id="IPR006342">
    <property type="entry name" value="FkbM_mtfrase"/>
</dbReference>
<dbReference type="InterPro" id="IPR019734">
    <property type="entry name" value="TPR_rpt"/>
</dbReference>
<dbReference type="SMART" id="SM00028">
    <property type="entry name" value="TPR"/>
    <property type="match status" value="2"/>
</dbReference>
<evidence type="ECO:0000259" key="10">
    <source>
        <dbReference type="PROSITE" id="PS50022"/>
    </source>
</evidence>
<evidence type="ECO:0000313" key="12">
    <source>
        <dbReference type="Proteomes" id="UP000004061"/>
    </source>
</evidence>
<dbReference type="InterPro" id="IPR004951">
    <property type="entry name" value="DUF268_CAE_spp"/>
</dbReference>
<dbReference type="InterPro" id="IPR051941">
    <property type="entry name" value="BG_Antigen-Binding_Lectin"/>
</dbReference>
<dbReference type="InterPro" id="IPR029063">
    <property type="entry name" value="SAM-dependent_MTases_sf"/>
</dbReference>
<dbReference type="Pfam" id="PF03269">
    <property type="entry name" value="DUF268"/>
    <property type="match status" value="1"/>
</dbReference>
<comment type="subunit">
    <text evidence="3">Homotrimer.</text>
</comment>
<keyword evidence="6" id="KW-0106">Calcium</keyword>
<evidence type="ECO:0000256" key="9">
    <source>
        <dbReference type="SAM" id="MobiDB-lite"/>
    </source>
</evidence>
<accession>B5W6F3</accession>
<name>B5W6F3_LIMMA</name>
<comment type="function">
    <text evidence="1">Acts as a defensive agent. Recognizes blood group fucosylated oligosaccharides including A, B, H and Lewis B-type antigens. Does not recognize Lewis A antigen and has low affinity for monovalent haptens.</text>
</comment>
<evidence type="ECO:0000256" key="6">
    <source>
        <dbReference type="ARBA" id="ARBA00022837"/>
    </source>
</evidence>
<dbReference type="Pfam" id="PF13432">
    <property type="entry name" value="TPR_16"/>
    <property type="match status" value="1"/>
</dbReference>
<protein>
    <recommendedName>
        <fullName evidence="10">F5/8 type C domain-containing protein</fullName>
    </recommendedName>
</protein>
<evidence type="ECO:0000256" key="3">
    <source>
        <dbReference type="ARBA" id="ARBA00011233"/>
    </source>
</evidence>
<proteinExistence type="inferred from homology"/>
<feature type="repeat" description="TPR" evidence="8">
    <location>
        <begin position="35"/>
        <end position="68"/>
    </location>
</feature>
<dbReference type="RefSeq" id="WP_006670231.1">
    <property type="nucleotide sequence ID" value="NZ_ABYK01000043.1"/>
</dbReference>
<gene>
    <name evidence="11" type="ORF">AmaxDRAFT_4352</name>
</gene>
<keyword evidence="7" id="KW-1015">Disulfide bond</keyword>
<comment type="caution">
    <text evidence="11">The sequence shown here is derived from an EMBL/GenBank/DDBJ whole genome shotgun (WGS) entry which is preliminary data.</text>
</comment>
<evidence type="ECO:0000256" key="4">
    <source>
        <dbReference type="ARBA" id="ARBA00022723"/>
    </source>
</evidence>
<dbReference type="SUPFAM" id="SSF48452">
    <property type="entry name" value="TPR-like"/>
    <property type="match status" value="1"/>
</dbReference>
<evidence type="ECO:0000313" key="11">
    <source>
        <dbReference type="EMBL" id="EDZ92861.1"/>
    </source>
</evidence>
<comment type="similarity">
    <text evidence="2">Belongs to the fucolectin family.</text>
</comment>
<evidence type="ECO:0000256" key="2">
    <source>
        <dbReference type="ARBA" id="ARBA00010147"/>
    </source>
</evidence>
<dbReference type="PROSITE" id="PS50293">
    <property type="entry name" value="TPR_REGION"/>
    <property type="match status" value="1"/>
</dbReference>
<dbReference type="Pfam" id="PF00754">
    <property type="entry name" value="F5_F8_type_C"/>
    <property type="match status" value="1"/>
</dbReference>
<evidence type="ECO:0000256" key="7">
    <source>
        <dbReference type="ARBA" id="ARBA00023157"/>
    </source>
</evidence>
<dbReference type="GO" id="GO:0010185">
    <property type="term" value="P:regulation of cellular defense response"/>
    <property type="evidence" value="ECO:0007669"/>
    <property type="project" value="UniProtKB-ARBA"/>
</dbReference>
<dbReference type="PROSITE" id="PS50005">
    <property type="entry name" value="TPR"/>
    <property type="match status" value="1"/>
</dbReference>
<keyword evidence="4" id="KW-0479">Metal-binding</keyword>
<dbReference type="PROSITE" id="PS50022">
    <property type="entry name" value="FA58C_3"/>
    <property type="match status" value="1"/>
</dbReference>
<evidence type="ECO:0000256" key="5">
    <source>
        <dbReference type="ARBA" id="ARBA00022734"/>
    </source>
</evidence>
<dbReference type="Pfam" id="PF05050">
    <property type="entry name" value="Methyltransf_21"/>
    <property type="match status" value="1"/>
</dbReference>
<evidence type="ECO:0000256" key="8">
    <source>
        <dbReference type="PROSITE-ProRule" id="PRU00339"/>
    </source>
</evidence>
<dbReference type="SUPFAM" id="SSF53335">
    <property type="entry name" value="S-adenosyl-L-methionine-dependent methyltransferases"/>
    <property type="match status" value="1"/>
</dbReference>